<dbReference type="InterPro" id="IPR051043">
    <property type="entry name" value="Sulfatase_Mod_Factor_Kinase"/>
</dbReference>
<reference evidence="2" key="1">
    <citation type="submission" date="2020-01" db="EMBL/GenBank/DDBJ databases">
        <authorList>
            <person name="Meier V. D."/>
            <person name="Meier V D."/>
        </authorList>
    </citation>
    <scope>NUCLEOTIDE SEQUENCE</scope>
    <source>
        <strain evidence="2">HLG_WM_MAG_02</strain>
    </source>
</reference>
<accession>A0A6S6T282</accession>
<gene>
    <name evidence="2" type="ORF">HELGO_WM14311</name>
</gene>
<name>A0A6S6T282_9BACT</name>
<dbReference type="AlphaFoldDB" id="A0A6S6T282"/>
<dbReference type="PANTHER" id="PTHR23150:SF19">
    <property type="entry name" value="FORMYLGLYCINE-GENERATING ENZYME"/>
    <property type="match status" value="1"/>
</dbReference>
<dbReference type="SUPFAM" id="SSF56436">
    <property type="entry name" value="C-type lectin-like"/>
    <property type="match status" value="1"/>
</dbReference>
<organism evidence="2">
    <name type="scientific">uncultured Sulfurovum sp</name>
    <dbReference type="NCBI Taxonomy" id="269237"/>
    <lineage>
        <taxon>Bacteria</taxon>
        <taxon>Pseudomonadati</taxon>
        <taxon>Campylobacterota</taxon>
        <taxon>Epsilonproteobacteria</taxon>
        <taxon>Campylobacterales</taxon>
        <taxon>Sulfurovaceae</taxon>
        <taxon>Sulfurovum</taxon>
        <taxon>environmental samples</taxon>
    </lineage>
</organism>
<evidence type="ECO:0000259" key="1">
    <source>
        <dbReference type="Pfam" id="PF03781"/>
    </source>
</evidence>
<dbReference type="EMBL" id="CACVAZ010000055">
    <property type="protein sequence ID" value="CAA6808965.1"/>
    <property type="molecule type" value="Genomic_DNA"/>
</dbReference>
<proteinExistence type="predicted"/>
<dbReference type="PANTHER" id="PTHR23150">
    <property type="entry name" value="SULFATASE MODIFYING FACTOR 1, 2"/>
    <property type="match status" value="1"/>
</dbReference>
<dbReference type="Pfam" id="PF03781">
    <property type="entry name" value="FGE-sulfatase"/>
    <property type="match status" value="1"/>
</dbReference>
<dbReference type="InterPro" id="IPR042095">
    <property type="entry name" value="SUMF_sf"/>
</dbReference>
<feature type="domain" description="Sulfatase-modifying factor enzyme-like" evidence="1">
    <location>
        <begin position="18"/>
        <end position="221"/>
    </location>
</feature>
<dbReference type="GO" id="GO:0120147">
    <property type="term" value="F:formylglycine-generating oxidase activity"/>
    <property type="evidence" value="ECO:0007669"/>
    <property type="project" value="TreeGrafter"/>
</dbReference>
<evidence type="ECO:0000313" key="2">
    <source>
        <dbReference type="EMBL" id="CAA6808965.1"/>
    </source>
</evidence>
<protein>
    <recommendedName>
        <fullName evidence="1">Sulfatase-modifying factor enzyme-like domain-containing protein</fullName>
    </recommendedName>
</protein>
<sequence length="224" mass="26623">MMMTMTTNFVPIKSDKFDFYISKYQITMREYLTFANETHSHYPEWMEKENKYNIETGSDDLYEEANFEDDAPIIGISWEDAKAYCAWLSLKDAKNYRLPTEIEWEYACRANTITPYSCQEDEVNEHAWYFDNALGEAHVVASKKPNPWGLYDMHGNVWEWCEDVWQETYYMGVDESYANNSEKRRVLRGGSWFDMKENATCSARHKYDLDFRYVDVGFRLLLTS</sequence>
<dbReference type="InterPro" id="IPR016187">
    <property type="entry name" value="CTDL_fold"/>
</dbReference>
<dbReference type="Gene3D" id="3.90.1580.10">
    <property type="entry name" value="paralog of FGE (formylglycine-generating enzyme)"/>
    <property type="match status" value="1"/>
</dbReference>
<dbReference type="InterPro" id="IPR005532">
    <property type="entry name" value="SUMF_dom"/>
</dbReference>